<name>X1KIP5_9ZZZZ</name>
<proteinExistence type="predicted"/>
<dbReference type="AlphaFoldDB" id="X1KIP5"/>
<organism evidence="1">
    <name type="scientific">marine sediment metagenome</name>
    <dbReference type="NCBI Taxonomy" id="412755"/>
    <lineage>
        <taxon>unclassified sequences</taxon>
        <taxon>metagenomes</taxon>
        <taxon>ecological metagenomes</taxon>
    </lineage>
</organism>
<evidence type="ECO:0000313" key="1">
    <source>
        <dbReference type="EMBL" id="GAI06558.1"/>
    </source>
</evidence>
<accession>X1KIP5</accession>
<feature type="non-terminal residue" evidence="1">
    <location>
        <position position="47"/>
    </location>
</feature>
<gene>
    <name evidence="1" type="ORF">S06H3_17350</name>
</gene>
<reference evidence="1" key="1">
    <citation type="journal article" date="2014" name="Front. Microbiol.">
        <title>High frequency of phylogenetically diverse reductive dehalogenase-homologous genes in deep subseafloor sedimentary metagenomes.</title>
        <authorList>
            <person name="Kawai M."/>
            <person name="Futagami T."/>
            <person name="Toyoda A."/>
            <person name="Takaki Y."/>
            <person name="Nishi S."/>
            <person name="Hori S."/>
            <person name="Arai W."/>
            <person name="Tsubouchi T."/>
            <person name="Morono Y."/>
            <person name="Uchiyama I."/>
            <person name="Ito T."/>
            <person name="Fujiyama A."/>
            <person name="Inagaki F."/>
            <person name="Takami H."/>
        </authorList>
    </citation>
    <scope>NUCLEOTIDE SEQUENCE</scope>
    <source>
        <strain evidence="1">Expedition CK06-06</strain>
    </source>
</reference>
<protein>
    <submittedName>
        <fullName evidence="1">Uncharacterized protein</fullName>
    </submittedName>
</protein>
<sequence length="47" mass="5044">MPFASDLQLFQTVLSAQGFSGLPSKSKLKTSPFNKKETFPPVVEGSA</sequence>
<comment type="caution">
    <text evidence="1">The sequence shown here is derived from an EMBL/GenBank/DDBJ whole genome shotgun (WGS) entry which is preliminary data.</text>
</comment>
<dbReference type="EMBL" id="BARV01008664">
    <property type="protein sequence ID" value="GAI06558.1"/>
    <property type="molecule type" value="Genomic_DNA"/>
</dbReference>